<protein>
    <submittedName>
        <fullName evidence="2">Uncharacterized protein</fullName>
    </submittedName>
</protein>
<organism evidence="2 3">
    <name type="scientific">Planifilum fimeticola</name>
    <dbReference type="NCBI Taxonomy" id="201975"/>
    <lineage>
        <taxon>Bacteria</taxon>
        <taxon>Bacillati</taxon>
        <taxon>Bacillota</taxon>
        <taxon>Bacilli</taxon>
        <taxon>Bacillales</taxon>
        <taxon>Thermoactinomycetaceae</taxon>
        <taxon>Planifilum</taxon>
    </lineage>
</organism>
<keyword evidence="1" id="KW-0472">Membrane</keyword>
<reference evidence="2 3" key="1">
    <citation type="submission" date="2018-03" db="EMBL/GenBank/DDBJ databases">
        <title>Genomic Encyclopedia of Archaeal and Bacterial Type Strains, Phase II (KMG-II): from individual species to whole genera.</title>
        <authorList>
            <person name="Goeker M."/>
        </authorList>
    </citation>
    <scope>NUCLEOTIDE SEQUENCE [LARGE SCALE GENOMIC DNA]</scope>
    <source>
        <strain evidence="2 3">DSM 44946</strain>
    </source>
</reference>
<dbReference type="RefSeq" id="WP_106345028.1">
    <property type="nucleotide sequence ID" value="NZ_PVNE01000010.1"/>
</dbReference>
<proteinExistence type="predicted"/>
<keyword evidence="1" id="KW-0812">Transmembrane</keyword>
<gene>
    <name evidence="2" type="ORF">CLV97_110116</name>
</gene>
<keyword evidence="3" id="KW-1185">Reference proteome</keyword>
<name>A0A2T0LFE0_9BACL</name>
<evidence type="ECO:0000313" key="2">
    <source>
        <dbReference type="EMBL" id="PRX40924.1"/>
    </source>
</evidence>
<feature type="transmembrane region" description="Helical" evidence="1">
    <location>
        <begin position="92"/>
        <end position="111"/>
    </location>
</feature>
<accession>A0A2T0LFE0</accession>
<keyword evidence="1" id="KW-1133">Transmembrane helix</keyword>
<evidence type="ECO:0000313" key="3">
    <source>
        <dbReference type="Proteomes" id="UP000237797"/>
    </source>
</evidence>
<dbReference type="AlphaFoldDB" id="A0A2T0LFE0"/>
<feature type="transmembrane region" description="Helical" evidence="1">
    <location>
        <begin position="52"/>
        <end position="72"/>
    </location>
</feature>
<dbReference type="Proteomes" id="UP000237797">
    <property type="component" value="Unassembled WGS sequence"/>
</dbReference>
<evidence type="ECO:0000256" key="1">
    <source>
        <dbReference type="SAM" id="Phobius"/>
    </source>
</evidence>
<feature type="transmembrane region" description="Helical" evidence="1">
    <location>
        <begin position="29"/>
        <end position="45"/>
    </location>
</feature>
<comment type="caution">
    <text evidence="2">The sequence shown here is derived from an EMBL/GenBank/DDBJ whole genome shotgun (WGS) entry which is preliminary data.</text>
</comment>
<dbReference type="EMBL" id="PVNE01000010">
    <property type="protein sequence ID" value="PRX40924.1"/>
    <property type="molecule type" value="Genomic_DNA"/>
</dbReference>
<sequence length="166" mass="19139">MIQVFFLLFGLVEGVAMFMGWYLPPPVPLMVVGGGMAVLFLFELIKGGRGRATTSLAATLLFFGLALSMRLYETWQKFDDILSPPMVMRIGLVLTVAGTVYFAFICNQWMISYHGRRGNLRKQEQEPSLKRRFEERKRQRELEKQDLPTIVLGTVQEIEKKGYYKY</sequence>